<dbReference type="InterPro" id="IPR011992">
    <property type="entry name" value="EF-hand-dom_pair"/>
</dbReference>
<dbReference type="PANTHER" id="PTHR10827">
    <property type="entry name" value="RETICULOCALBIN"/>
    <property type="match status" value="1"/>
</dbReference>
<gene>
    <name evidence="4" type="ORF">ABB22_03730</name>
</gene>
<evidence type="ECO:0000256" key="2">
    <source>
        <dbReference type="SAM" id="SignalP"/>
    </source>
</evidence>
<feature type="domain" description="EF-hand" evidence="3">
    <location>
        <begin position="104"/>
        <end position="131"/>
    </location>
</feature>
<feature type="domain" description="EF-hand" evidence="3">
    <location>
        <begin position="144"/>
        <end position="179"/>
    </location>
</feature>
<feature type="signal peptide" evidence="2">
    <location>
        <begin position="1"/>
        <end position="24"/>
    </location>
</feature>
<feature type="region of interest" description="Disordered" evidence="1">
    <location>
        <begin position="57"/>
        <end position="109"/>
    </location>
</feature>
<feature type="region of interest" description="Disordered" evidence="1">
    <location>
        <begin position="141"/>
        <end position="190"/>
    </location>
</feature>
<proteinExistence type="predicted"/>
<evidence type="ECO:0000313" key="5">
    <source>
        <dbReference type="Proteomes" id="UP000050902"/>
    </source>
</evidence>
<keyword evidence="5" id="KW-1185">Reference proteome</keyword>
<name>A0ABR5NN38_9GAMM</name>
<sequence length="190" mass="20776">MTHRKPLILLAVLMAASATGVALAATAPAPAQKPAPARLDANGDGVIDRQEAAANPRLAQRFDELDKNKDGKLSRDEMPRWHARGGDGHRGMGRHHRGHGGQGFLRAMDSNHDGRVSAAEYQAFFERMDVNKDGFIDQADREARAKQRREEWFRNADTDKDGKLSPAELEAARAKMGSHGPRPMPSPAAK</sequence>
<dbReference type="PROSITE" id="PS00018">
    <property type="entry name" value="EF_HAND_1"/>
    <property type="match status" value="3"/>
</dbReference>
<dbReference type="SUPFAM" id="SSF47473">
    <property type="entry name" value="EF-hand"/>
    <property type="match status" value="1"/>
</dbReference>
<evidence type="ECO:0000313" key="4">
    <source>
        <dbReference type="EMBL" id="KRG59966.1"/>
    </source>
</evidence>
<feature type="compositionally biased region" description="Basic and acidic residues" evidence="1">
    <location>
        <begin position="60"/>
        <end position="90"/>
    </location>
</feature>
<protein>
    <recommendedName>
        <fullName evidence="3">EF-hand domain-containing protein</fullName>
    </recommendedName>
</protein>
<dbReference type="InterPro" id="IPR018247">
    <property type="entry name" value="EF_Hand_1_Ca_BS"/>
</dbReference>
<dbReference type="RefSeq" id="WP_055764386.1">
    <property type="nucleotide sequence ID" value="NZ_LDJG01000004.1"/>
</dbReference>
<dbReference type="Pfam" id="PF13499">
    <property type="entry name" value="EF-hand_7"/>
    <property type="match status" value="1"/>
</dbReference>
<dbReference type="PROSITE" id="PS50222">
    <property type="entry name" value="EF_HAND_2"/>
    <property type="match status" value="3"/>
</dbReference>
<organism evidence="4 5">
    <name type="scientific">Stenotrophomonas nitritireducens</name>
    <dbReference type="NCBI Taxonomy" id="83617"/>
    <lineage>
        <taxon>Bacteria</taxon>
        <taxon>Pseudomonadati</taxon>
        <taxon>Pseudomonadota</taxon>
        <taxon>Gammaproteobacteria</taxon>
        <taxon>Lysobacterales</taxon>
        <taxon>Lysobacteraceae</taxon>
        <taxon>Stenotrophomonas</taxon>
    </lineage>
</organism>
<evidence type="ECO:0000256" key="1">
    <source>
        <dbReference type="SAM" id="MobiDB-lite"/>
    </source>
</evidence>
<feature type="chain" id="PRO_5045085168" description="EF-hand domain-containing protein" evidence="2">
    <location>
        <begin position="25"/>
        <end position="190"/>
    </location>
</feature>
<accession>A0ABR5NN38</accession>
<dbReference type="Proteomes" id="UP000050902">
    <property type="component" value="Unassembled WGS sequence"/>
</dbReference>
<feature type="domain" description="EF-hand" evidence="3">
    <location>
        <begin position="53"/>
        <end position="88"/>
    </location>
</feature>
<evidence type="ECO:0000259" key="3">
    <source>
        <dbReference type="PROSITE" id="PS50222"/>
    </source>
</evidence>
<dbReference type="EMBL" id="LDJG01000004">
    <property type="protein sequence ID" value="KRG59966.1"/>
    <property type="molecule type" value="Genomic_DNA"/>
</dbReference>
<dbReference type="PANTHER" id="PTHR10827:SF89">
    <property type="entry name" value="EF-HAND DOMAIN-CONTAINING PROTEIN"/>
    <property type="match status" value="1"/>
</dbReference>
<dbReference type="Gene3D" id="1.10.238.10">
    <property type="entry name" value="EF-hand"/>
    <property type="match status" value="3"/>
</dbReference>
<dbReference type="InterPro" id="IPR002048">
    <property type="entry name" value="EF_hand_dom"/>
</dbReference>
<feature type="compositionally biased region" description="Basic and acidic residues" evidence="1">
    <location>
        <begin position="141"/>
        <end position="163"/>
    </location>
</feature>
<comment type="caution">
    <text evidence="4">The sequence shown here is derived from an EMBL/GenBank/DDBJ whole genome shotgun (WGS) entry which is preliminary data.</text>
</comment>
<keyword evidence="2" id="KW-0732">Signal</keyword>
<dbReference type="Pfam" id="PF13202">
    <property type="entry name" value="EF-hand_5"/>
    <property type="match status" value="2"/>
</dbReference>
<reference evidence="4 5" key="1">
    <citation type="submission" date="2015-05" db="EMBL/GenBank/DDBJ databases">
        <title>Genome sequencing and analysis of members of genus Stenotrophomonas.</title>
        <authorList>
            <person name="Patil P.P."/>
            <person name="Midha S."/>
            <person name="Patil P.B."/>
        </authorList>
    </citation>
    <scope>NUCLEOTIDE SEQUENCE [LARGE SCALE GENOMIC DNA]</scope>
    <source>
        <strain evidence="4 5">DSM 12575</strain>
    </source>
</reference>
<dbReference type="SMART" id="SM00054">
    <property type="entry name" value="EFh"/>
    <property type="match status" value="3"/>
</dbReference>